<evidence type="ECO:0000259" key="7">
    <source>
        <dbReference type="Pfam" id="PF05681"/>
    </source>
</evidence>
<evidence type="ECO:0000313" key="9">
    <source>
        <dbReference type="Proteomes" id="UP000008922"/>
    </source>
</evidence>
<dbReference type="GO" id="GO:0046872">
    <property type="term" value="F:metal ion binding"/>
    <property type="evidence" value="ECO:0007669"/>
    <property type="project" value="UniProtKB-KW"/>
</dbReference>
<name>E8N2X2_ANATU</name>
<organism evidence="8 9">
    <name type="scientific">Anaerolinea thermophila (strain DSM 14523 / JCM 11388 / NBRC 100420 / UNI-1)</name>
    <dbReference type="NCBI Taxonomy" id="926569"/>
    <lineage>
        <taxon>Bacteria</taxon>
        <taxon>Bacillati</taxon>
        <taxon>Chloroflexota</taxon>
        <taxon>Anaerolineae</taxon>
        <taxon>Anaerolineales</taxon>
        <taxon>Anaerolineaceae</taxon>
        <taxon>Anaerolinea</taxon>
    </lineage>
</organism>
<keyword evidence="2" id="KW-0004">4Fe-4S</keyword>
<feature type="domain" description="Fe-S hydro-lyase tartrate dehydratase alpha-type catalytic" evidence="7">
    <location>
        <begin position="9"/>
        <end position="282"/>
    </location>
</feature>
<reference evidence="8 9" key="1">
    <citation type="submission" date="2010-12" db="EMBL/GenBank/DDBJ databases">
        <title>Whole genome sequence of Anaerolinea thermophila UNI-1.</title>
        <authorList>
            <person name="Narita-Yamada S."/>
            <person name="Kishi E."/>
            <person name="Watanabe Y."/>
            <person name="Takasaki K."/>
            <person name="Ankai A."/>
            <person name="Oguchi A."/>
            <person name="Fukui S."/>
            <person name="Takahashi M."/>
            <person name="Yashiro I."/>
            <person name="Hosoyama A."/>
            <person name="Sekiguchi Y."/>
            <person name="Hanada S."/>
            <person name="Fujita N."/>
        </authorList>
    </citation>
    <scope>NUCLEOTIDE SEQUENCE [LARGE SCALE GENOMIC DNA]</scope>
    <source>
        <strain evidence="9">DSM 14523 / JCM 11388 / NBRC 100420 / UNI-1</strain>
    </source>
</reference>
<dbReference type="STRING" id="926569.ANT_30960"/>
<proteinExistence type="inferred from homology"/>
<evidence type="ECO:0000256" key="4">
    <source>
        <dbReference type="ARBA" id="ARBA00023004"/>
    </source>
</evidence>
<evidence type="ECO:0000256" key="6">
    <source>
        <dbReference type="ARBA" id="ARBA00023239"/>
    </source>
</evidence>
<dbReference type="PANTHER" id="PTHR43351:SF2">
    <property type="entry name" value="L(+)-TARTRATE DEHYDRATASE SUBUNIT BETA-RELATED"/>
    <property type="match status" value="1"/>
</dbReference>
<evidence type="ECO:0000313" key="8">
    <source>
        <dbReference type="EMBL" id="BAJ65122.1"/>
    </source>
</evidence>
<dbReference type="Pfam" id="PF05681">
    <property type="entry name" value="Fumerase"/>
    <property type="match status" value="1"/>
</dbReference>
<dbReference type="PANTHER" id="PTHR43351">
    <property type="entry name" value="L(+)-TARTRATE DEHYDRATASE SUBUNIT BETA"/>
    <property type="match status" value="1"/>
</dbReference>
<dbReference type="RefSeq" id="WP_013561463.1">
    <property type="nucleotide sequence ID" value="NC_014960.1"/>
</dbReference>
<dbReference type="NCBIfam" id="TIGR00722">
    <property type="entry name" value="ttdA_fumA_fumB"/>
    <property type="match status" value="1"/>
</dbReference>
<dbReference type="eggNOG" id="COG1951">
    <property type="taxonomic scope" value="Bacteria"/>
</dbReference>
<dbReference type="Proteomes" id="UP000008922">
    <property type="component" value="Chromosome"/>
</dbReference>
<dbReference type="GO" id="GO:0016829">
    <property type="term" value="F:lyase activity"/>
    <property type="evidence" value="ECO:0007669"/>
    <property type="project" value="UniProtKB-KW"/>
</dbReference>
<keyword evidence="4" id="KW-0408">Iron</keyword>
<dbReference type="KEGG" id="atm:ANT_30960"/>
<dbReference type="InterPro" id="IPR004646">
    <property type="entry name" value="Fe-S_hydro-lyase_TtdA-typ_cat"/>
</dbReference>
<comment type="similarity">
    <text evidence="1">Belongs to the class-I fumarase family.</text>
</comment>
<evidence type="ECO:0000256" key="5">
    <source>
        <dbReference type="ARBA" id="ARBA00023014"/>
    </source>
</evidence>
<keyword evidence="3" id="KW-0479">Metal-binding</keyword>
<gene>
    <name evidence="8" type="ordered locus">ANT_30960</name>
</gene>
<keyword evidence="6" id="KW-0456">Lyase</keyword>
<sequence length="293" mass="32174">MEHLKEPLIELIRLAATNLPPDVEKALRQALEREEPGSAARGALETILKNVELARKRSTPICQDTGTPIFYVYHPEGWSTRKLRQVIEEAVAEATKRSYLRPNSVDSLTEKNTGNNLGDEHFPTIHFEEVDGDTLTVDLMLKGGGCENVGAQYSLPGRVGGGVPAGRDLEGVRRVVLDAVHKAQGQGCSPGILGVAIGGDRGSGYYASKEVLFNELDNPNPDPELEKLEERITEEANQLGIGPMGFGGNTTVLDTKITGLHRLPASFFVTVSYMCWAYRRRRMIWKDGTAVYK</sequence>
<evidence type="ECO:0000256" key="3">
    <source>
        <dbReference type="ARBA" id="ARBA00022723"/>
    </source>
</evidence>
<dbReference type="HOGENOM" id="CLU_041245_0_0_0"/>
<dbReference type="AlphaFoldDB" id="E8N2X2"/>
<evidence type="ECO:0000256" key="1">
    <source>
        <dbReference type="ARBA" id="ARBA00008876"/>
    </source>
</evidence>
<protein>
    <submittedName>
        <fullName evidence="8">Class-I fumarase family protein</fullName>
    </submittedName>
</protein>
<dbReference type="InParanoid" id="E8N2X2"/>
<keyword evidence="5" id="KW-0411">Iron-sulfur</keyword>
<evidence type="ECO:0000256" key="2">
    <source>
        <dbReference type="ARBA" id="ARBA00022485"/>
    </source>
</evidence>
<dbReference type="EMBL" id="AP012029">
    <property type="protein sequence ID" value="BAJ65122.1"/>
    <property type="molecule type" value="Genomic_DNA"/>
</dbReference>
<dbReference type="GO" id="GO:0051539">
    <property type="term" value="F:4 iron, 4 sulfur cluster binding"/>
    <property type="evidence" value="ECO:0007669"/>
    <property type="project" value="UniProtKB-KW"/>
</dbReference>
<accession>E8N2X2</accession>
<keyword evidence="9" id="KW-1185">Reference proteome</keyword>